<dbReference type="AlphaFoldDB" id="A0A7N2MBU8"/>
<dbReference type="PANTHER" id="PTHR33116">
    <property type="entry name" value="REVERSE TRANSCRIPTASE ZINC-BINDING DOMAIN-CONTAINING PROTEIN-RELATED-RELATED"/>
    <property type="match status" value="1"/>
</dbReference>
<dbReference type="Proteomes" id="UP000594261">
    <property type="component" value="Chromosome 8"/>
</dbReference>
<reference evidence="2 3" key="1">
    <citation type="journal article" date="2016" name="G3 (Bethesda)">
        <title>First Draft Assembly and Annotation of the Genome of a California Endemic Oak Quercus lobata Nee (Fagaceae).</title>
        <authorList>
            <person name="Sork V.L."/>
            <person name="Fitz-Gibbon S.T."/>
            <person name="Puiu D."/>
            <person name="Crepeau M."/>
            <person name="Gugger P.F."/>
            <person name="Sherman R."/>
            <person name="Stevens K."/>
            <person name="Langley C.H."/>
            <person name="Pellegrini M."/>
            <person name="Salzberg S.L."/>
        </authorList>
    </citation>
    <scope>NUCLEOTIDE SEQUENCE [LARGE SCALE GENOMIC DNA]</scope>
    <source>
        <strain evidence="2 3">cv. SW786</strain>
    </source>
</reference>
<sequence length="604" mass="67861">MMPMKLISPSKHPPSIITTNSTSNPPRSTASNDTDMPPTPTIIKDATSLPLSDIVISPSVKNSPTPPSTTTIFNGTTSQLATGNVISPPVKNSPTSNGTNPVASVLVTAEDCLDKPHPSIKNFVEDLEHTWEPLVVQPLAMANPVAPLVEVADASTQLSSWVEKRIKAFRKSLGTSLEGFKAEITGIFLALEARKKAKMQVECSQQRELKTSSKGRWKLNSLLTLGTLRIIMIWGLNDCEKRLRIHNMIKGWGVDIICLQETKMELITRREIRSLWGCQHLDWLHLGSIGASGGVLVMWDRRMVEKIDEAVGRRLLWEELTGIHSWWNGSPSFQFASKLKALKLDLKKWNAEEFGNVEDKMNKLWKNLEVLDLLEDSCPLSYDETLEKERLHIDLEKLDRHFEEEEVYGVIQGCNGDKSLGPDGFSMAFFKACWDFLKLEIMEVLANFHSQAVFEKSINATFMVLIPKKVDAVNPPLRRCQGCTLLPKSELVPVGEVTNMGELVALLCLSLPMTYLGLPLGAKFKDKAIWKSILERMERRLTSWKQLYLSKGDKITLIKSTLSSLPTYFLSLFPIPVDIAIRIERLQRNFLWGGIDESPKFRLV</sequence>
<evidence type="ECO:0000313" key="2">
    <source>
        <dbReference type="EnsemblPlants" id="QL08p025862:mrna"/>
    </source>
</evidence>
<dbReference type="EMBL" id="LRBV02000008">
    <property type="status" value="NOT_ANNOTATED_CDS"/>
    <property type="molecule type" value="Genomic_DNA"/>
</dbReference>
<dbReference type="PANTHER" id="PTHR33116:SF78">
    <property type="entry name" value="OS12G0587133 PROTEIN"/>
    <property type="match status" value="1"/>
</dbReference>
<keyword evidence="3" id="KW-1185">Reference proteome</keyword>
<evidence type="ECO:0000313" key="3">
    <source>
        <dbReference type="Proteomes" id="UP000594261"/>
    </source>
</evidence>
<feature type="region of interest" description="Disordered" evidence="1">
    <location>
        <begin position="1"/>
        <end position="39"/>
    </location>
</feature>
<dbReference type="InterPro" id="IPR036691">
    <property type="entry name" value="Endo/exonu/phosph_ase_sf"/>
</dbReference>
<dbReference type="EnsemblPlants" id="QL08p025862:mrna">
    <property type="protein sequence ID" value="QL08p025862:mrna"/>
    <property type="gene ID" value="QL08p025862"/>
</dbReference>
<name>A0A7N2MBU8_QUELO</name>
<reference evidence="2" key="2">
    <citation type="submission" date="2021-01" db="UniProtKB">
        <authorList>
            <consortium name="EnsemblPlants"/>
        </authorList>
    </citation>
    <scope>IDENTIFICATION</scope>
</reference>
<organism evidence="2 3">
    <name type="scientific">Quercus lobata</name>
    <name type="common">Valley oak</name>
    <dbReference type="NCBI Taxonomy" id="97700"/>
    <lineage>
        <taxon>Eukaryota</taxon>
        <taxon>Viridiplantae</taxon>
        <taxon>Streptophyta</taxon>
        <taxon>Embryophyta</taxon>
        <taxon>Tracheophyta</taxon>
        <taxon>Spermatophyta</taxon>
        <taxon>Magnoliopsida</taxon>
        <taxon>eudicotyledons</taxon>
        <taxon>Gunneridae</taxon>
        <taxon>Pentapetalae</taxon>
        <taxon>rosids</taxon>
        <taxon>fabids</taxon>
        <taxon>Fagales</taxon>
        <taxon>Fagaceae</taxon>
        <taxon>Quercus</taxon>
    </lineage>
</organism>
<feature type="compositionally biased region" description="Low complexity" evidence="1">
    <location>
        <begin position="18"/>
        <end position="32"/>
    </location>
</feature>
<dbReference type="SUPFAM" id="SSF56219">
    <property type="entry name" value="DNase I-like"/>
    <property type="match status" value="1"/>
</dbReference>
<dbReference type="InParanoid" id="A0A7N2MBU8"/>
<dbReference type="Gene3D" id="3.60.10.10">
    <property type="entry name" value="Endonuclease/exonuclease/phosphatase"/>
    <property type="match status" value="1"/>
</dbReference>
<dbReference type="Gramene" id="QL08p025862:mrna">
    <property type="protein sequence ID" value="QL08p025862:mrna"/>
    <property type="gene ID" value="QL08p025862"/>
</dbReference>
<protein>
    <submittedName>
        <fullName evidence="2">Uncharacterized protein</fullName>
    </submittedName>
</protein>
<evidence type="ECO:0000256" key="1">
    <source>
        <dbReference type="SAM" id="MobiDB-lite"/>
    </source>
</evidence>
<accession>A0A7N2MBU8</accession>
<proteinExistence type="predicted"/>